<evidence type="ECO:0000313" key="2">
    <source>
        <dbReference type="EMBL" id="RWR01218.1"/>
    </source>
</evidence>
<keyword evidence="1" id="KW-0812">Transmembrane</keyword>
<keyword evidence="1" id="KW-0472">Membrane</keyword>
<keyword evidence="3" id="KW-1185">Reference proteome</keyword>
<proteinExistence type="predicted"/>
<keyword evidence="1" id="KW-1133">Transmembrane helix</keyword>
<dbReference type="Proteomes" id="UP000288794">
    <property type="component" value="Unassembled WGS sequence"/>
</dbReference>
<gene>
    <name evidence="2" type="ORF">ED28_14955</name>
</gene>
<organism evidence="2 3">
    <name type="scientific">[Pantoea] beijingensis</name>
    <dbReference type="NCBI Taxonomy" id="1324864"/>
    <lineage>
        <taxon>Bacteria</taxon>
        <taxon>Pseudomonadati</taxon>
        <taxon>Pseudomonadota</taxon>
        <taxon>Gammaproteobacteria</taxon>
        <taxon>Enterobacterales</taxon>
        <taxon>Erwiniaceae</taxon>
        <taxon>Erwinia</taxon>
    </lineage>
</organism>
<accession>A0A443IAM3</accession>
<reference evidence="2 3" key="1">
    <citation type="submission" date="2014-04" db="EMBL/GenBank/DDBJ databases">
        <title>Draft genome sequence of Pantoea beijingensis strain LMG 27579, an emerging pathogen to Pleurotus eryngii with potential industrial application.</title>
        <authorList>
            <person name="Xu F."/>
            <person name="Liu Y."/>
            <person name="Wang S."/>
            <person name="Yin Y."/>
            <person name="Ma Y."/>
            <person name="Zhao S."/>
            <person name="Rong C."/>
        </authorList>
    </citation>
    <scope>NUCLEOTIDE SEQUENCE [LARGE SCALE GENOMIC DNA]</scope>
    <source>
        <strain evidence="2 3">LMG 27579</strain>
    </source>
</reference>
<sequence length="66" mass="7202">MGQHFNFAPAVAGLRQRDDYGAVAGILSPACFAVSLLKSIYRTSRSFPVMQPRKVVATGRLNHVAR</sequence>
<evidence type="ECO:0000313" key="3">
    <source>
        <dbReference type="Proteomes" id="UP000288794"/>
    </source>
</evidence>
<name>A0A443IAM3_9GAMM</name>
<dbReference type="AlphaFoldDB" id="A0A443IAM3"/>
<protein>
    <submittedName>
        <fullName evidence="2">Uncharacterized protein</fullName>
    </submittedName>
</protein>
<evidence type="ECO:0000256" key="1">
    <source>
        <dbReference type="SAM" id="Phobius"/>
    </source>
</evidence>
<dbReference type="EMBL" id="JMEE01000039">
    <property type="protein sequence ID" value="RWR01218.1"/>
    <property type="molecule type" value="Genomic_DNA"/>
</dbReference>
<feature type="transmembrane region" description="Helical" evidence="1">
    <location>
        <begin position="20"/>
        <end position="41"/>
    </location>
</feature>
<comment type="caution">
    <text evidence="2">The sequence shown here is derived from an EMBL/GenBank/DDBJ whole genome shotgun (WGS) entry which is preliminary data.</text>
</comment>